<keyword evidence="2" id="KW-0813">Transport</keyword>
<evidence type="ECO:0000259" key="5">
    <source>
        <dbReference type="PROSITE" id="PS50893"/>
    </source>
</evidence>
<accession>A0A7V6CD55</accession>
<dbReference type="InterPro" id="IPR027417">
    <property type="entry name" value="P-loop_NTPase"/>
</dbReference>
<protein>
    <submittedName>
        <fullName evidence="6">ABC transporter ATP-binding protein</fullName>
    </submittedName>
</protein>
<dbReference type="EMBL" id="DRWR01000022">
    <property type="protein sequence ID" value="HHQ15433.1"/>
    <property type="molecule type" value="Genomic_DNA"/>
</dbReference>
<evidence type="ECO:0000313" key="6">
    <source>
        <dbReference type="EMBL" id="HHQ15433.1"/>
    </source>
</evidence>
<comment type="caution">
    <text evidence="6">The sequence shown here is derived from an EMBL/GenBank/DDBJ whole genome shotgun (WGS) entry which is preliminary data.</text>
</comment>
<evidence type="ECO:0000256" key="2">
    <source>
        <dbReference type="ARBA" id="ARBA00022448"/>
    </source>
</evidence>
<dbReference type="AlphaFoldDB" id="A0A7V6CD55"/>
<keyword evidence="4 6" id="KW-0067">ATP-binding</keyword>
<dbReference type="Pfam" id="PF00005">
    <property type="entry name" value="ABC_tran"/>
    <property type="match status" value="1"/>
</dbReference>
<dbReference type="GO" id="GO:0005524">
    <property type="term" value="F:ATP binding"/>
    <property type="evidence" value="ECO:0007669"/>
    <property type="project" value="UniProtKB-KW"/>
</dbReference>
<dbReference type="PANTHER" id="PTHR42734:SF6">
    <property type="entry name" value="MOLYBDATE IMPORT ATP-BINDING PROTEIN MOLC"/>
    <property type="match status" value="1"/>
</dbReference>
<dbReference type="SMART" id="SM00382">
    <property type="entry name" value="AAA"/>
    <property type="match status" value="1"/>
</dbReference>
<dbReference type="PANTHER" id="PTHR42734">
    <property type="entry name" value="METAL TRANSPORT SYSTEM ATP-BINDING PROTEIN TM_0124-RELATED"/>
    <property type="match status" value="1"/>
</dbReference>
<dbReference type="Gene3D" id="3.40.50.300">
    <property type="entry name" value="P-loop containing nucleotide triphosphate hydrolases"/>
    <property type="match status" value="1"/>
</dbReference>
<dbReference type="InterPro" id="IPR003593">
    <property type="entry name" value="AAA+_ATPase"/>
</dbReference>
<evidence type="ECO:0000256" key="4">
    <source>
        <dbReference type="ARBA" id="ARBA00022840"/>
    </source>
</evidence>
<evidence type="ECO:0000256" key="3">
    <source>
        <dbReference type="ARBA" id="ARBA00022741"/>
    </source>
</evidence>
<dbReference type="InterPro" id="IPR003439">
    <property type="entry name" value="ABC_transporter-like_ATP-bd"/>
</dbReference>
<sequence>MLEVKELYFRHKGERGDGLKGISFTAEKGSITTILGPNGSGKTTLFKCISGLWKDYKGEVKVDGVSIDKFSYRKRARLFSVVPQEHEPAFPYSVFDVVLMGRASYVGIFSSPREKDYEKAYEALIAVGIEHLKNHPYTKISGGERQLTLIARAIAQEAPIMLLDEPTSHLDFKNQINVLKKIKEIATSKGLTVVMTLHDPNMASLFSDKLVVINSGNKVAEGNPKEILTEELIKKVYEVEVRKINIDGQNIIYPIPE</sequence>
<keyword evidence="3" id="KW-0547">Nucleotide-binding</keyword>
<evidence type="ECO:0000256" key="1">
    <source>
        <dbReference type="ARBA" id="ARBA00005417"/>
    </source>
</evidence>
<dbReference type="SUPFAM" id="SSF52540">
    <property type="entry name" value="P-loop containing nucleoside triphosphate hydrolases"/>
    <property type="match status" value="1"/>
</dbReference>
<dbReference type="GO" id="GO:0016887">
    <property type="term" value="F:ATP hydrolysis activity"/>
    <property type="evidence" value="ECO:0007669"/>
    <property type="project" value="InterPro"/>
</dbReference>
<dbReference type="CDD" id="cd03214">
    <property type="entry name" value="ABC_Iron-Siderophores_B12_Hemin"/>
    <property type="match status" value="1"/>
</dbReference>
<dbReference type="InterPro" id="IPR050153">
    <property type="entry name" value="Metal_Ion_Import_ABC"/>
</dbReference>
<feature type="domain" description="ABC transporter" evidence="5">
    <location>
        <begin position="2"/>
        <end position="240"/>
    </location>
</feature>
<name>A0A7V6CD55_9BACT</name>
<dbReference type="PROSITE" id="PS50893">
    <property type="entry name" value="ABC_TRANSPORTER_2"/>
    <property type="match status" value="1"/>
</dbReference>
<gene>
    <name evidence="6" type="ORF">ENM15_01230</name>
</gene>
<proteinExistence type="inferred from homology"/>
<reference evidence="6" key="1">
    <citation type="journal article" date="2020" name="mSystems">
        <title>Genome- and Community-Level Interaction Insights into Carbon Utilization and Element Cycling Functions of Hydrothermarchaeota in Hydrothermal Sediment.</title>
        <authorList>
            <person name="Zhou Z."/>
            <person name="Liu Y."/>
            <person name="Xu W."/>
            <person name="Pan J."/>
            <person name="Luo Z.H."/>
            <person name="Li M."/>
        </authorList>
    </citation>
    <scope>NUCLEOTIDE SEQUENCE [LARGE SCALE GENOMIC DNA]</scope>
    <source>
        <strain evidence="6">SpSt-106</strain>
    </source>
</reference>
<dbReference type="FunFam" id="3.40.50.300:FF:000134">
    <property type="entry name" value="Iron-enterobactin ABC transporter ATP-binding protein"/>
    <property type="match status" value="1"/>
</dbReference>
<organism evidence="6">
    <name type="scientific">Thermodesulfobacterium geofontis</name>
    <dbReference type="NCBI Taxonomy" id="1295609"/>
    <lineage>
        <taxon>Bacteria</taxon>
        <taxon>Pseudomonadati</taxon>
        <taxon>Thermodesulfobacteriota</taxon>
        <taxon>Thermodesulfobacteria</taxon>
        <taxon>Thermodesulfobacteriales</taxon>
        <taxon>Thermodesulfobacteriaceae</taxon>
        <taxon>Thermodesulfobacterium</taxon>
    </lineage>
</organism>
<comment type="similarity">
    <text evidence="1">Belongs to the ABC transporter superfamily.</text>
</comment>